<reference evidence="4 6" key="1">
    <citation type="submission" date="2018-09" db="EMBL/GenBank/DDBJ databases">
        <title>Genomic investigation of the strawberry pathogen Phytophthora fragariae indicates pathogenicity is determined by transcriptional variation in three key races.</title>
        <authorList>
            <person name="Adams T.M."/>
            <person name="Armitage A.D."/>
            <person name="Sobczyk M.K."/>
            <person name="Bates H.J."/>
            <person name="Dunwell J.M."/>
            <person name="Nellist C.F."/>
            <person name="Harrison R.J."/>
        </authorList>
    </citation>
    <scope>NUCLEOTIDE SEQUENCE [LARGE SCALE GENOMIC DNA]</scope>
    <source>
        <strain evidence="2 4">SCRP249</strain>
        <strain evidence="1 6">SCRP324</strain>
        <strain evidence="3 5">SCRP333</strain>
    </source>
</reference>
<evidence type="ECO:0000313" key="2">
    <source>
        <dbReference type="EMBL" id="KAE9021733.1"/>
    </source>
</evidence>
<dbReference type="Proteomes" id="UP000435112">
    <property type="component" value="Unassembled WGS sequence"/>
</dbReference>
<keyword evidence="5" id="KW-1185">Reference proteome</keyword>
<dbReference type="AlphaFoldDB" id="A0A6A3M0L8"/>
<comment type="caution">
    <text evidence="2">The sequence shown here is derived from an EMBL/GenBank/DDBJ whole genome shotgun (WGS) entry which is preliminary data.</text>
</comment>
<gene>
    <name evidence="2" type="ORF">PR001_g13312</name>
    <name evidence="1" type="ORF">PR002_g12995</name>
    <name evidence="3" type="ORF">PR003_g13992</name>
</gene>
<evidence type="ECO:0000313" key="3">
    <source>
        <dbReference type="EMBL" id="KAE9333495.1"/>
    </source>
</evidence>
<evidence type="ECO:0000313" key="6">
    <source>
        <dbReference type="Proteomes" id="UP000435112"/>
    </source>
</evidence>
<sequence>MSACASKRRCTATSRAYVWVAFHPTSALSAVVVRCSRPPLRMRRTWATSFRLQRCCRPPVPASWCQGFSSLARLDSVSPPHRPPPPL</sequence>
<protein>
    <submittedName>
        <fullName evidence="2">Uncharacterized protein</fullName>
    </submittedName>
</protein>
<dbReference type="EMBL" id="QXFV01000903">
    <property type="protein sequence ID" value="KAE9021733.1"/>
    <property type="molecule type" value="Genomic_DNA"/>
</dbReference>
<dbReference type="Proteomes" id="UP000429607">
    <property type="component" value="Unassembled WGS sequence"/>
</dbReference>
<organism evidence="2 4">
    <name type="scientific">Phytophthora rubi</name>
    <dbReference type="NCBI Taxonomy" id="129364"/>
    <lineage>
        <taxon>Eukaryota</taxon>
        <taxon>Sar</taxon>
        <taxon>Stramenopiles</taxon>
        <taxon>Oomycota</taxon>
        <taxon>Peronosporomycetes</taxon>
        <taxon>Peronosporales</taxon>
        <taxon>Peronosporaceae</taxon>
        <taxon>Phytophthora</taxon>
    </lineage>
</organism>
<dbReference type="EMBL" id="QXFT01000906">
    <property type="protein sequence ID" value="KAE9333495.1"/>
    <property type="molecule type" value="Genomic_DNA"/>
</dbReference>
<name>A0A6A3M0L8_9STRA</name>
<dbReference type="EMBL" id="QXFU01000841">
    <property type="protein sequence ID" value="KAE9018804.1"/>
    <property type="molecule type" value="Genomic_DNA"/>
</dbReference>
<evidence type="ECO:0000313" key="4">
    <source>
        <dbReference type="Proteomes" id="UP000429607"/>
    </source>
</evidence>
<accession>A0A6A3M0L8</accession>
<evidence type="ECO:0000313" key="5">
    <source>
        <dbReference type="Proteomes" id="UP000434957"/>
    </source>
</evidence>
<dbReference type="Proteomes" id="UP000434957">
    <property type="component" value="Unassembled WGS sequence"/>
</dbReference>
<proteinExistence type="predicted"/>
<evidence type="ECO:0000313" key="1">
    <source>
        <dbReference type="EMBL" id="KAE9018804.1"/>
    </source>
</evidence>